<dbReference type="Pfam" id="PF11751">
    <property type="entry name" value="PorP_SprF"/>
    <property type="match status" value="1"/>
</dbReference>
<evidence type="ECO:0000256" key="1">
    <source>
        <dbReference type="SAM" id="SignalP"/>
    </source>
</evidence>
<organism evidence="2 3">
    <name type="scientific">Roseivirga spongicola</name>
    <dbReference type="NCBI Taxonomy" id="333140"/>
    <lineage>
        <taxon>Bacteria</taxon>
        <taxon>Pseudomonadati</taxon>
        <taxon>Bacteroidota</taxon>
        <taxon>Cytophagia</taxon>
        <taxon>Cytophagales</taxon>
        <taxon>Roseivirgaceae</taxon>
        <taxon>Roseivirga</taxon>
    </lineage>
</organism>
<evidence type="ECO:0000313" key="2">
    <source>
        <dbReference type="EMBL" id="KYG72529.1"/>
    </source>
</evidence>
<keyword evidence="3" id="KW-1185">Reference proteome</keyword>
<sequence length="328" mass="37156">MKGHTILLLSLFCCSLQAQQLSQFSQYLDNNYLINPAATDLQNNIKFGMGFRQQWGDIPGNPRTLYLTAYAPISKPEESQYMRASMRMNGQIQSRPRNELKKSSISHVLGTVIMSDDFGLFNKTTVHFSYGIHLPLTKKLSVSAAPKIGVVNLNLNDDLWVLDKNDDPFKHFLSAYSSKTLLDIGFGLWLYSDKFFMGYSLEQMGGKNPDQLGETTGYESVAHHFMSLGYSFSINPYLRIVPSSMIRYSPTGPISIDYSLRFEYQSRIWLGLSLRKSNALVGIFGLFLNSNIRFNYTYDHGMGSGDRDGLNAHEFSLNLSAFQNLYKE</sequence>
<dbReference type="NCBIfam" id="TIGR03519">
    <property type="entry name" value="T9SS_PorP_fam"/>
    <property type="match status" value="1"/>
</dbReference>
<dbReference type="EMBL" id="LRPC01000029">
    <property type="protein sequence ID" value="KYG72529.1"/>
    <property type="molecule type" value="Genomic_DNA"/>
</dbReference>
<evidence type="ECO:0000313" key="3">
    <source>
        <dbReference type="Proteomes" id="UP000075606"/>
    </source>
</evidence>
<proteinExistence type="predicted"/>
<accession>A0A150X1B5</accession>
<feature type="chain" id="PRO_5007574118" description="Type IX secretion system membrane protein PorP/SprF" evidence="1">
    <location>
        <begin position="19"/>
        <end position="328"/>
    </location>
</feature>
<dbReference type="AlphaFoldDB" id="A0A150X1B5"/>
<protein>
    <recommendedName>
        <fullName evidence="4">Type IX secretion system membrane protein PorP/SprF</fullName>
    </recommendedName>
</protein>
<dbReference type="Proteomes" id="UP000075606">
    <property type="component" value="Unassembled WGS sequence"/>
</dbReference>
<reference evidence="2 3" key="1">
    <citation type="submission" date="2016-01" db="EMBL/GenBank/DDBJ databases">
        <title>Genome sequencing of Roseivirga spongicola UST030701-084.</title>
        <authorList>
            <person name="Selvaratnam C."/>
            <person name="Thevarajoo S."/>
            <person name="Goh K.M."/>
            <person name="Ee R."/>
            <person name="Chan K.-G."/>
            <person name="Chong C.S."/>
        </authorList>
    </citation>
    <scope>NUCLEOTIDE SEQUENCE [LARGE SCALE GENOMIC DNA]</scope>
    <source>
        <strain evidence="2 3">UST030701-084</strain>
    </source>
</reference>
<comment type="caution">
    <text evidence="2">The sequence shown here is derived from an EMBL/GenBank/DDBJ whole genome shotgun (WGS) entry which is preliminary data.</text>
</comment>
<dbReference type="OrthoDB" id="978914at2"/>
<evidence type="ECO:0008006" key="4">
    <source>
        <dbReference type="Google" id="ProtNLM"/>
    </source>
</evidence>
<feature type="signal peptide" evidence="1">
    <location>
        <begin position="1"/>
        <end position="18"/>
    </location>
</feature>
<name>A0A150X1B5_9BACT</name>
<dbReference type="InterPro" id="IPR019861">
    <property type="entry name" value="PorP/SprF_Bacteroidetes"/>
</dbReference>
<dbReference type="RefSeq" id="WP_068224291.1">
    <property type="nucleotide sequence ID" value="NZ_CP139724.1"/>
</dbReference>
<keyword evidence="1" id="KW-0732">Signal</keyword>
<gene>
    <name evidence="2" type="ORF">AWW68_16625</name>
</gene>
<dbReference type="STRING" id="333140.AWW68_16625"/>